<organism evidence="7 8">
    <name type="scientific">Kaistia terrae</name>
    <dbReference type="NCBI Taxonomy" id="537017"/>
    <lineage>
        <taxon>Bacteria</taxon>
        <taxon>Pseudomonadati</taxon>
        <taxon>Pseudomonadota</taxon>
        <taxon>Alphaproteobacteria</taxon>
        <taxon>Hyphomicrobiales</taxon>
        <taxon>Kaistiaceae</taxon>
        <taxon>Kaistia</taxon>
    </lineage>
</organism>
<keyword evidence="8" id="KW-1185">Reference proteome</keyword>
<keyword evidence="5 6" id="KW-0472">Membrane</keyword>
<evidence type="ECO:0000256" key="2">
    <source>
        <dbReference type="ARBA" id="ARBA00022475"/>
    </source>
</evidence>
<keyword evidence="2" id="KW-1003">Cell membrane</keyword>
<accession>A0ABW0PT53</accession>
<dbReference type="RefSeq" id="WP_266341968.1">
    <property type="nucleotide sequence ID" value="NZ_JAPKNH010000001.1"/>
</dbReference>
<dbReference type="CDD" id="cd06579">
    <property type="entry name" value="TM_PBP1_transp_AraH_like"/>
    <property type="match status" value="1"/>
</dbReference>
<sequence length="336" mass="34633">MLVVPARPDVAAKADESRLAAWGKSLRGHPLVGPALALLLLIIVFSFASDRFLTATNVSLVLQQTLVLGMLALGQTLIILTAGVDLALGAITVLATILAAKLAVGGVPEELALLLAVTLAITASTLNGWLVAKVRLPPFIVTLGAFTVLTAVSYLLSGSRSQTIPKGFLTLLGQGVSIGGVFVSWGIPTLLAAYALFAHILGNTAWGKHIYAVGDNPDAARVAGVRVERTLIGVYAVAGLLYGVGAWLSLGRIPSADPNAMANIALQSITAVVLGGTSFFGGRGKVLGTLIGALIVGVLRNGLTLAGIDSLFQDIITGILIVATVSLDQYSRRRST</sequence>
<dbReference type="EMBL" id="JBHSML010000003">
    <property type="protein sequence ID" value="MFC5515811.1"/>
    <property type="molecule type" value="Genomic_DNA"/>
</dbReference>
<evidence type="ECO:0000313" key="7">
    <source>
        <dbReference type="EMBL" id="MFC5515811.1"/>
    </source>
</evidence>
<comment type="caution">
    <text evidence="7">The sequence shown here is derived from an EMBL/GenBank/DDBJ whole genome shotgun (WGS) entry which is preliminary data.</text>
</comment>
<evidence type="ECO:0000256" key="5">
    <source>
        <dbReference type="ARBA" id="ARBA00023136"/>
    </source>
</evidence>
<keyword evidence="4 6" id="KW-1133">Transmembrane helix</keyword>
<comment type="subcellular location">
    <subcellularLocation>
        <location evidence="1">Cell membrane</location>
        <topology evidence="1">Multi-pass membrane protein</topology>
    </subcellularLocation>
</comment>
<feature type="transmembrane region" description="Helical" evidence="6">
    <location>
        <begin position="136"/>
        <end position="156"/>
    </location>
</feature>
<name>A0ABW0PT53_9HYPH</name>
<gene>
    <name evidence="7" type="ORF">ACFPP9_08530</name>
</gene>
<evidence type="ECO:0000313" key="8">
    <source>
        <dbReference type="Proteomes" id="UP001596150"/>
    </source>
</evidence>
<dbReference type="PANTHER" id="PTHR32196">
    <property type="entry name" value="ABC TRANSPORTER PERMEASE PROTEIN YPHD-RELATED-RELATED"/>
    <property type="match status" value="1"/>
</dbReference>
<keyword evidence="3 6" id="KW-0812">Transmembrane</keyword>
<proteinExistence type="predicted"/>
<feature type="transmembrane region" description="Helical" evidence="6">
    <location>
        <begin position="311"/>
        <end position="330"/>
    </location>
</feature>
<feature type="transmembrane region" description="Helical" evidence="6">
    <location>
        <begin position="31"/>
        <end position="48"/>
    </location>
</feature>
<feature type="transmembrane region" description="Helical" evidence="6">
    <location>
        <begin position="260"/>
        <end position="280"/>
    </location>
</feature>
<feature type="transmembrane region" description="Helical" evidence="6">
    <location>
        <begin position="60"/>
        <end position="80"/>
    </location>
</feature>
<dbReference type="InterPro" id="IPR001851">
    <property type="entry name" value="ABC_transp_permease"/>
</dbReference>
<dbReference type="Pfam" id="PF02653">
    <property type="entry name" value="BPD_transp_2"/>
    <property type="match status" value="1"/>
</dbReference>
<evidence type="ECO:0000256" key="3">
    <source>
        <dbReference type="ARBA" id="ARBA00022692"/>
    </source>
</evidence>
<evidence type="ECO:0000256" key="1">
    <source>
        <dbReference type="ARBA" id="ARBA00004651"/>
    </source>
</evidence>
<feature type="transmembrane region" description="Helical" evidence="6">
    <location>
        <begin position="111"/>
        <end position="130"/>
    </location>
</feature>
<evidence type="ECO:0000256" key="4">
    <source>
        <dbReference type="ARBA" id="ARBA00022989"/>
    </source>
</evidence>
<feature type="transmembrane region" description="Helical" evidence="6">
    <location>
        <begin position="231"/>
        <end position="248"/>
    </location>
</feature>
<evidence type="ECO:0000256" key="6">
    <source>
        <dbReference type="SAM" id="Phobius"/>
    </source>
</evidence>
<dbReference type="Proteomes" id="UP001596150">
    <property type="component" value="Unassembled WGS sequence"/>
</dbReference>
<feature type="transmembrane region" description="Helical" evidence="6">
    <location>
        <begin position="168"/>
        <end position="187"/>
    </location>
</feature>
<reference evidence="8" key="1">
    <citation type="journal article" date="2019" name="Int. J. Syst. Evol. Microbiol.">
        <title>The Global Catalogue of Microorganisms (GCM) 10K type strain sequencing project: providing services to taxonomists for standard genome sequencing and annotation.</title>
        <authorList>
            <consortium name="The Broad Institute Genomics Platform"/>
            <consortium name="The Broad Institute Genome Sequencing Center for Infectious Disease"/>
            <person name="Wu L."/>
            <person name="Ma J."/>
        </authorList>
    </citation>
    <scope>NUCLEOTIDE SEQUENCE [LARGE SCALE GENOMIC DNA]</scope>
    <source>
        <strain evidence="8">KACC 12633</strain>
    </source>
</reference>
<feature type="transmembrane region" description="Helical" evidence="6">
    <location>
        <begin position="287"/>
        <end position="305"/>
    </location>
</feature>
<protein>
    <submittedName>
        <fullName evidence="7">ABC transporter permease</fullName>
    </submittedName>
</protein>